<reference evidence="2 3" key="1">
    <citation type="submission" date="2016-05" db="EMBL/GenBank/DDBJ databases">
        <title>Comparative analysis of secretome profiles of manganese(II)-oxidizing ascomycete fungi.</title>
        <authorList>
            <consortium name="DOE Joint Genome Institute"/>
            <person name="Zeiner C.A."/>
            <person name="Purvine S.O."/>
            <person name="Zink E.M."/>
            <person name="Wu S."/>
            <person name="Pasa-Tolic L."/>
            <person name="Chaput D.L."/>
            <person name="Haridas S."/>
            <person name="Grigoriev I.V."/>
            <person name="Santelli C.M."/>
            <person name="Hansel C.M."/>
        </authorList>
    </citation>
    <scope>NUCLEOTIDE SEQUENCE [LARGE SCALE GENOMIC DNA]</scope>
    <source>
        <strain evidence="2 3">AP3s5-JAC2a</strain>
    </source>
</reference>
<dbReference type="Proteomes" id="UP000077069">
    <property type="component" value="Unassembled WGS sequence"/>
</dbReference>
<dbReference type="GeneID" id="28765750"/>
<feature type="compositionally biased region" description="Basic and acidic residues" evidence="1">
    <location>
        <begin position="89"/>
        <end position="98"/>
    </location>
</feature>
<evidence type="ECO:0000313" key="3">
    <source>
        <dbReference type="Proteomes" id="UP000077069"/>
    </source>
</evidence>
<dbReference type="InParanoid" id="A0A177BWG1"/>
<name>A0A177BWG1_9PLEO</name>
<evidence type="ECO:0000256" key="1">
    <source>
        <dbReference type="SAM" id="MobiDB-lite"/>
    </source>
</evidence>
<evidence type="ECO:0000313" key="2">
    <source>
        <dbReference type="EMBL" id="OAF99823.1"/>
    </source>
</evidence>
<proteinExistence type="predicted"/>
<organism evidence="2 3">
    <name type="scientific">Paraphaeosphaeria sporulosa</name>
    <dbReference type="NCBI Taxonomy" id="1460663"/>
    <lineage>
        <taxon>Eukaryota</taxon>
        <taxon>Fungi</taxon>
        <taxon>Dikarya</taxon>
        <taxon>Ascomycota</taxon>
        <taxon>Pezizomycotina</taxon>
        <taxon>Dothideomycetes</taxon>
        <taxon>Pleosporomycetidae</taxon>
        <taxon>Pleosporales</taxon>
        <taxon>Massarineae</taxon>
        <taxon>Didymosphaeriaceae</taxon>
        <taxon>Paraphaeosphaeria</taxon>
    </lineage>
</organism>
<dbReference type="EMBL" id="KV441561">
    <property type="protein sequence ID" value="OAF99823.1"/>
    <property type="molecule type" value="Genomic_DNA"/>
</dbReference>
<sequence>MGISNNLLYAFRMAKSHTLEIRWKKTKDLLSRLATQLLRVRLTTRTKVTISAKNKENPAGNDAAGDEADGYNNGPGVSSAHRKKQGPTSRDEVPHIDEVPGTTVSWRDYDDKEGWEEWYIV</sequence>
<protein>
    <submittedName>
        <fullName evidence="2">Uncharacterized protein</fullName>
    </submittedName>
</protein>
<feature type="region of interest" description="Disordered" evidence="1">
    <location>
        <begin position="51"/>
        <end position="105"/>
    </location>
</feature>
<accession>A0A177BWG1</accession>
<dbReference type="RefSeq" id="XP_018030189.1">
    <property type="nucleotide sequence ID" value="XM_018182264.1"/>
</dbReference>
<gene>
    <name evidence="2" type="ORF">CC84DRAFT_1210093</name>
</gene>
<dbReference type="AlphaFoldDB" id="A0A177BWG1"/>
<keyword evidence="3" id="KW-1185">Reference proteome</keyword>